<evidence type="ECO:0000313" key="2">
    <source>
        <dbReference type="Proteomes" id="UP000679307"/>
    </source>
</evidence>
<dbReference type="RefSeq" id="WP_214056685.1">
    <property type="nucleotide sequence ID" value="NZ_CP075371.1"/>
</dbReference>
<dbReference type="Proteomes" id="UP000679307">
    <property type="component" value="Chromosome"/>
</dbReference>
<accession>A0ABX8EN08</accession>
<proteinExistence type="predicted"/>
<organism evidence="1 2">
    <name type="scientific">Nocardioides aquaticus</name>
    <dbReference type="NCBI Taxonomy" id="160826"/>
    <lineage>
        <taxon>Bacteria</taxon>
        <taxon>Bacillati</taxon>
        <taxon>Actinomycetota</taxon>
        <taxon>Actinomycetes</taxon>
        <taxon>Propionibacteriales</taxon>
        <taxon>Nocardioidaceae</taxon>
        <taxon>Nocardioides</taxon>
    </lineage>
</organism>
<dbReference type="EMBL" id="CP075371">
    <property type="protein sequence ID" value="QVT81295.1"/>
    <property type="molecule type" value="Genomic_DNA"/>
</dbReference>
<sequence>MKAVFDVAIAGDDDPVPVADRPEVQRIRDEPDLRAKIRLYAEGAAERAGRAARLQLALRDGAAADPAVEELWRTVQAERLAGTTGVARHLVDTGRLRAGAGVEEVRDVLWTCLSVEVYDLLVLQRGWTREAYADWLTRTLVAFVTDA</sequence>
<name>A0ABX8EN08_9ACTN</name>
<dbReference type="InterPro" id="IPR036271">
    <property type="entry name" value="Tet_transcr_reg_TetR-rel_C_sf"/>
</dbReference>
<dbReference type="Gene3D" id="1.10.357.10">
    <property type="entry name" value="Tetracycline Repressor, domain 2"/>
    <property type="match status" value="1"/>
</dbReference>
<dbReference type="SUPFAM" id="SSF48498">
    <property type="entry name" value="Tetracyclin repressor-like, C-terminal domain"/>
    <property type="match status" value="1"/>
</dbReference>
<evidence type="ECO:0008006" key="3">
    <source>
        <dbReference type="Google" id="ProtNLM"/>
    </source>
</evidence>
<keyword evidence="2" id="KW-1185">Reference proteome</keyword>
<protein>
    <recommendedName>
        <fullName evidence="3">TetR family transcriptional regulator</fullName>
    </recommendedName>
</protein>
<gene>
    <name evidence="1" type="ORF">ENKNEFLB_03703</name>
</gene>
<reference evidence="1 2" key="1">
    <citation type="submission" date="2021-05" db="EMBL/GenBank/DDBJ databases">
        <title>Complete genome of Nocardioides aquaticus KCTC 9944T isolated from meromictic and hypersaline Ekho Lake, Antarctica.</title>
        <authorList>
            <person name="Hwang K."/>
            <person name="Kim K.M."/>
            <person name="Choe H."/>
        </authorList>
    </citation>
    <scope>NUCLEOTIDE SEQUENCE [LARGE SCALE GENOMIC DNA]</scope>
    <source>
        <strain evidence="1 2">KCTC 9944</strain>
    </source>
</reference>
<evidence type="ECO:0000313" key="1">
    <source>
        <dbReference type="EMBL" id="QVT81295.1"/>
    </source>
</evidence>